<dbReference type="EMBL" id="BONW01000028">
    <property type="protein sequence ID" value="GIG90428.1"/>
    <property type="molecule type" value="Genomic_DNA"/>
</dbReference>
<dbReference type="Pfam" id="PF08933">
    <property type="entry name" value="PrnB"/>
    <property type="match status" value="1"/>
</dbReference>
<dbReference type="InterPro" id="IPR015029">
    <property type="entry name" value="PrnB"/>
</dbReference>
<accession>A0ABQ4E6W4</accession>
<name>A0ABQ4E6W4_9ACTN</name>
<protein>
    <recommendedName>
        <fullName evidence="4">Monodechloroaminopyrrolnitrin synthase PrnB</fullName>
    </recommendedName>
</protein>
<feature type="region of interest" description="Disordered" evidence="1">
    <location>
        <begin position="358"/>
        <end position="401"/>
    </location>
</feature>
<keyword evidence="3" id="KW-1185">Reference proteome</keyword>
<evidence type="ECO:0000313" key="3">
    <source>
        <dbReference type="Proteomes" id="UP000646749"/>
    </source>
</evidence>
<reference evidence="2 3" key="1">
    <citation type="submission" date="2021-01" db="EMBL/GenBank/DDBJ databases">
        <title>Whole genome shotgun sequence of Plantactinospora endophytica NBRC 110450.</title>
        <authorList>
            <person name="Komaki H."/>
            <person name="Tamura T."/>
        </authorList>
    </citation>
    <scope>NUCLEOTIDE SEQUENCE [LARGE SCALE GENOMIC DNA]</scope>
    <source>
        <strain evidence="2 3">NBRC 110450</strain>
    </source>
</reference>
<dbReference type="InterPro" id="IPR037217">
    <property type="entry name" value="Trp/Indoleamine_2_3_dOase-like"/>
</dbReference>
<dbReference type="Gene3D" id="1.20.58.480">
    <property type="match status" value="1"/>
</dbReference>
<proteinExistence type="predicted"/>
<dbReference type="Gene3D" id="1.20.58.1320">
    <property type="match status" value="1"/>
</dbReference>
<organism evidence="2 3">
    <name type="scientific">Plantactinospora endophytica</name>
    <dbReference type="NCBI Taxonomy" id="673535"/>
    <lineage>
        <taxon>Bacteria</taxon>
        <taxon>Bacillati</taxon>
        <taxon>Actinomycetota</taxon>
        <taxon>Actinomycetes</taxon>
        <taxon>Micromonosporales</taxon>
        <taxon>Micromonosporaceae</taxon>
        <taxon>Plantactinospora</taxon>
    </lineage>
</organism>
<evidence type="ECO:0000256" key="1">
    <source>
        <dbReference type="SAM" id="MobiDB-lite"/>
    </source>
</evidence>
<dbReference type="Proteomes" id="UP000646749">
    <property type="component" value="Unassembled WGS sequence"/>
</dbReference>
<sequence length="401" mass="44538">MSASLLSDLSSLARIENVRTLDPLTADAACQHLRAMNRHADVPAITAALRALVPGTDEVATYSMDECVAAMRDLGMFLGSLKRHGVEPATVVPDVVPVLHELGRRTDMVPRDTVHHYTVWNPPGHRQRMYLGDPQENFLQESVRIVFPDLRGALDLCDVLSDTEPTEPRFADLADRLNDRLGAMVESIDLVVRHVSPLFFARDLRPYFEEITVDGRVLLGPAAAQVPLWLADQVVWASDRGDRDYTEFIRHSVPYSLPRWRDYYDRWTGRRSLVSRLVEAYGGSAGARPGQESPALRRSAEALARVLRTVIVFRGRHLGIARQAYEVDVRLYPVGSGGASVDLLRQIIDLTRHNASLVAPNRAPSRSGAHSGNRPRTGGDGSEFPTVPRQRGTHGRTPWIS</sequence>
<evidence type="ECO:0000313" key="2">
    <source>
        <dbReference type="EMBL" id="GIG90428.1"/>
    </source>
</evidence>
<comment type="caution">
    <text evidence="2">The sequence shown here is derived from an EMBL/GenBank/DDBJ whole genome shotgun (WGS) entry which is preliminary data.</text>
</comment>
<dbReference type="RefSeq" id="WP_377474522.1">
    <property type="nucleotide sequence ID" value="NZ_JBHTIQ010000033.1"/>
</dbReference>
<gene>
    <name evidence="2" type="ORF">Pen02_53640</name>
</gene>
<evidence type="ECO:0008006" key="4">
    <source>
        <dbReference type="Google" id="ProtNLM"/>
    </source>
</evidence>
<dbReference type="SUPFAM" id="SSF140959">
    <property type="entry name" value="Indolic compounds 2,3-dioxygenase-like"/>
    <property type="match status" value="1"/>
</dbReference>